<dbReference type="Pfam" id="PF01402">
    <property type="entry name" value="RHH_1"/>
    <property type="match status" value="1"/>
</dbReference>
<reference evidence="2 3" key="1">
    <citation type="submission" date="2018-03" db="EMBL/GenBank/DDBJ databases">
        <title>Complete Fusobacterium genomes using hybrid Minion sequencing.</title>
        <authorList>
            <person name="Slade D.J."/>
            <person name="Lahmers K."/>
        </authorList>
    </citation>
    <scope>NUCLEOTIDE SEQUENCE [LARGE SCALE GENOMIC DNA]</scope>
    <source>
        <strain evidence="2 3">2_1_31</strain>
    </source>
</reference>
<dbReference type="InterPro" id="IPR002145">
    <property type="entry name" value="CopG"/>
</dbReference>
<evidence type="ECO:0000259" key="1">
    <source>
        <dbReference type="Pfam" id="PF01402"/>
    </source>
</evidence>
<evidence type="ECO:0000313" key="2">
    <source>
        <dbReference type="EMBL" id="AVQ26002.1"/>
    </source>
</evidence>
<accession>A0AAD0HX53</accession>
<dbReference type="Proteomes" id="UP000241472">
    <property type="component" value="Chromosome"/>
</dbReference>
<dbReference type="RefSeq" id="WP_008793826.1">
    <property type="nucleotide sequence ID" value="NZ_CABKNO010000005.1"/>
</dbReference>
<sequence>MGSKMGRPVMGSPKTNDIKVRIDDETLKELLKYCEKNGITKAEAIRQGIHLLLKK</sequence>
<dbReference type="GO" id="GO:0006355">
    <property type="term" value="P:regulation of DNA-templated transcription"/>
    <property type="evidence" value="ECO:0007669"/>
    <property type="project" value="InterPro"/>
</dbReference>
<evidence type="ECO:0000313" key="3">
    <source>
        <dbReference type="Proteomes" id="UP000241472"/>
    </source>
</evidence>
<gene>
    <name evidence="2" type="ORF">C4N17_10350</name>
</gene>
<protein>
    <submittedName>
        <fullName evidence="2">Ribbon-helix-helix protein, CopG family</fullName>
    </submittedName>
</protein>
<dbReference type="AlphaFoldDB" id="A0AAD0HX53"/>
<dbReference type="KEGG" id="fpei:C4N17_10350"/>
<dbReference type="EMBL" id="CP028108">
    <property type="protein sequence ID" value="AVQ26002.1"/>
    <property type="molecule type" value="Genomic_DNA"/>
</dbReference>
<feature type="domain" description="Ribbon-helix-helix protein CopG" evidence="1">
    <location>
        <begin position="18"/>
        <end position="54"/>
    </location>
</feature>
<organism evidence="2 3">
    <name type="scientific">Fusobacterium periodonticum</name>
    <dbReference type="NCBI Taxonomy" id="860"/>
    <lineage>
        <taxon>Bacteria</taxon>
        <taxon>Fusobacteriati</taxon>
        <taxon>Fusobacteriota</taxon>
        <taxon>Fusobacteriia</taxon>
        <taxon>Fusobacteriales</taxon>
        <taxon>Fusobacteriaceae</taxon>
        <taxon>Fusobacterium</taxon>
    </lineage>
</organism>
<name>A0AAD0HX53_9FUSO</name>
<proteinExistence type="predicted"/>